<evidence type="ECO:0000313" key="2">
    <source>
        <dbReference type="Proteomes" id="UP000821845"/>
    </source>
</evidence>
<dbReference type="Proteomes" id="UP000821845">
    <property type="component" value="Chromosome 1"/>
</dbReference>
<proteinExistence type="predicted"/>
<sequence length="85" mass="9001">MVRLERRADAAPGRRPSKGHLFFLRATDGVRPWEPPRPGLEAAAVVLGQSGAPLLGDALSPPSPPPHNGVPRRGGRAPLDSALER</sequence>
<keyword evidence="2" id="KW-1185">Reference proteome</keyword>
<protein>
    <submittedName>
        <fullName evidence="1">Uncharacterized protein</fullName>
    </submittedName>
</protein>
<reference evidence="1" key="1">
    <citation type="submission" date="2020-05" db="EMBL/GenBank/DDBJ databases">
        <title>Large-scale comparative analyses of tick genomes elucidate their genetic diversity and vector capacities.</title>
        <authorList>
            <person name="Jia N."/>
            <person name="Wang J."/>
            <person name="Shi W."/>
            <person name="Du L."/>
            <person name="Sun Y."/>
            <person name="Zhan W."/>
            <person name="Jiang J."/>
            <person name="Wang Q."/>
            <person name="Zhang B."/>
            <person name="Ji P."/>
            <person name="Sakyi L.B."/>
            <person name="Cui X."/>
            <person name="Yuan T."/>
            <person name="Jiang B."/>
            <person name="Yang W."/>
            <person name="Lam T.T.-Y."/>
            <person name="Chang Q."/>
            <person name="Ding S."/>
            <person name="Wang X."/>
            <person name="Zhu J."/>
            <person name="Ruan X."/>
            <person name="Zhao L."/>
            <person name="Wei J."/>
            <person name="Que T."/>
            <person name="Du C."/>
            <person name="Cheng J."/>
            <person name="Dai P."/>
            <person name="Han X."/>
            <person name="Huang E."/>
            <person name="Gao Y."/>
            <person name="Liu J."/>
            <person name="Shao H."/>
            <person name="Ye R."/>
            <person name="Li L."/>
            <person name="Wei W."/>
            <person name="Wang X."/>
            <person name="Wang C."/>
            <person name="Yang T."/>
            <person name="Huo Q."/>
            <person name="Li W."/>
            <person name="Guo W."/>
            <person name="Chen H."/>
            <person name="Zhou L."/>
            <person name="Ni X."/>
            <person name="Tian J."/>
            <person name="Zhou Y."/>
            <person name="Sheng Y."/>
            <person name="Liu T."/>
            <person name="Pan Y."/>
            <person name="Xia L."/>
            <person name="Li J."/>
            <person name="Zhao F."/>
            <person name="Cao W."/>
        </authorList>
    </citation>
    <scope>NUCLEOTIDE SEQUENCE</scope>
    <source>
        <strain evidence="1">Hyas-2018</strain>
    </source>
</reference>
<accession>A0ACB7TJY0</accession>
<comment type="caution">
    <text evidence="1">The sequence shown here is derived from an EMBL/GenBank/DDBJ whole genome shotgun (WGS) entry which is preliminary data.</text>
</comment>
<name>A0ACB7TJY0_HYAAI</name>
<dbReference type="EMBL" id="CM023481">
    <property type="protein sequence ID" value="KAH6947360.1"/>
    <property type="molecule type" value="Genomic_DNA"/>
</dbReference>
<evidence type="ECO:0000313" key="1">
    <source>
        <dbReference type="EMBL" id="KAH6947360.1"/>
    </source>
</evidence>
<gene>
    <name evidence="1" type="ORF">HPB50_018513</name>
</gene>
<organism evidence="1 2">
    <name type="scientific">Hyalomma asiaticum</name>
    <name type="common">Tick</name>
    <dbReference type="NCBI Taxonomy" id="266040"/>
    <lineage>
        <taxon>Eukaryota</taxon>
        <taxon>Metazoa</taxon>
        <taxon>Ecdysozoa</taxon>
        <taxon>Arthropoda</taxon>
        <taxon>Chelicerata</taxon>
        <taxon>Arachnida</taxon>
        <taxon>Acari</taxon>
        <taxon>Parasitiformes</taxon>
        <taxon>Ixodida</taxon>
        <taxon>Ixodoidea</taxon>
        <taxon>Ixodidae</taxon>
        <taxon>Hyalomminae</taxon>
        <taxon>Hyalomma</taxon>
    </lineage>
</organism>